<dbReference type="Proteomes" id="UP000053237">
    <property type="component" value="Unassembled WGS sequence"/>
</dbReference>
<dbReference type="Gene3D" id="2.60.40.150">
    <property type="entry name" value="C2 domain"/>
    <property type="match status" value="1"/>
</dbReference>
<name>A0A024GD56_9STRA</name>
<evidence type="ECO:0000313" key="2">
    <source>
        <dbReference type="EMBL" id="CCI44623.1"/>
    </source>
</evidence>
<dbReference type="InterPro" id="IPR035892">
    <property type="entry name" value="C2_domain_sf"/>
</dbReference>
<dbReference type="InParanoid" id="A0A024GD56"/>
<sequence length="319" mass="35345">MSPQKLAVKVLKLQGIGSDGTKALHLAVRLHLCGSTQTTKVSTTHEYNEQFHFELRGKNKEDTMRVEVLRGKKTIGSKTLKLDDLLQLIPNMMEVKVELVDLSTTAVITMEIGDDCPTPQDNSEAEVVQTSQVSREKPEDIEPKESPCTSMISQPTPRPWFMRLTYYYDVTKRLYNYSTSFPVVNSVARFGESTTDMVLKRISGKTLMDLDKEGLIPLLSLLDDSVDQVLATALLTVAQSQSYIVHKKDVVAETISHVAHKSVSTITDTAENAIQIVCKAKNYTTTQIINVSSSVYTGVYGTTLSIVSHVPYLGAKLRT</sequence>
<dbReference type="EMBL" id="CAIX01000075">
    <property type="protein sequence ID" value="CCI44623.1"/>
    <property type="molecule type" value="Genomic_DNA"/>
</dbReference>
<evidence type="ECO:0000313" key="3">
    <source>
        <dbReference type="Proteomes" id="UP000053237"/>
    </source>
</evidence>
<dbReference type="AlphaFoldDB" id="A0A024GD56"/>
<protein>
    <recommendedName>
        <fullName evidence="4">C2 domain-containing protein</fullName>
    </recommendedName>
</protein>
<organism evidence="2 3">
    <name type="scientific">Albugo candida</name>
    <dbReference type="NCBI Taxonomy" id="65357"/>
    <lineage>
        <taxon>Eukaryota</taxon>
        <taxon>Sar</taxon>
        <taxon>Stramenopiles</taxon>
        <taxon>Oomycota</taxon>
        <taxon>Peronosporomycetes</taxon>
        <taxon>Albuginales</taxon>
        <taxon>Albuginaceae</taxon>
        <taxon>Albugo</taxon>
    </lineage>
</organism>
<gene>
    <name evidence="2" type="ORF">BN9_054320</name>
</gene>
<comment type="caution">
    <text evidence="2">The sequence shown here is derived from an EMBL/GenBank/DDBJ whole genome shotgun (WGS) entry which is preliminary data.</text>
</comment>
<evidence type="ECO:0000256" key="1">
    <source>
        <dbReference type="SAM" id="MobiDB-lite"/>
    </source>
</evidence>
<dbReference type="OrthoDB" id="72231at2759"/>
<accession>A0A024GD56</accession>
<feature type="compositionally biased region" description="Basic and acidic residues" evidence="1">
    <location>
        <begin position="134"/>
        <end position="145"/>
    </location>
</feature>
<feature type="region of interest" description="Disordered" evidence="1">
    <location>
        <begin position="130"/>
        <end position="152"/>
    </location>
</feature>
<keyword evidence="3" id="KW-1185">Reference proteome</keyword>
<reference evidence="2 3" key="1">
    <citation type="submission" date="2012-05" db="EMBL/GenBank/DDBJ databases">
        <title>Recombination and specialization in a pathogen metapopulation.</title>
        <authorList>
            <person name="Gardiner A."/>
            <person name="Kemen E."/>
            <person name="Schultz-Larsen T."/>
            <person name="MacLean D."/>
            <person name="Van Oosterhout C."/>
            <person name="Jones J.D.G."/>
        </authorList>
    </citation>
    <scope>NUCLEOTIDE SEQUENCE [LARGE SCALE GENOMIC DNA]</scope>
    <source>
        <strain evidence="2 3">Ac Nc2</strain>
    </source>
</reference>
<proteinExistence type="predicted"/>
<evidence type="ECO:0008006" key="4">
    <source>
        <dbReference type="Google" id="ProtNLM"/>
    </source>
</evidence>